<feature type="domain" description="Reverse transcriptase/retrotransposon-derived protein RNase H-like" evidence="2">
    <location>
        <begin position="314"/>
        <end position="355"/>
    </location>
</feature>
<dbReference type="FunFam" id="3.30.70.270:FF:000020">
    <property type="entry name" value="Transposon Tf2-6 polyprotein-like Protein"/>
    <property type="match status" value="1"/>
</dbReference>
<gene>
    <name evidence="3" type="ORF">Tci_064513</name>
</gene>
<comment type="caution">
    <text evidence="3">The sequence shown here is derived from an EMBL/GenBank/DDBJ whole genome shotgun (WGS) entry which is preliminary data.</text>
</comment>
<dbReference type="GO" id="GO:0003824">
    <property type="term" value="F:catalytic activity"/>
    <property type="evidence" value="ECO:0007669"/>
    <property type="project" value="UniProtKB-KW"/>
</dbReference>
<dbReference type="AlphaFoldDB" id="A0A6L2P652"/>
<sequence length="556" mass="64400">MVGSDIDRYMVRFHELARLVPHIVTLENQHVNRYIRVLAPEIKANVPLSKPATIQGVASMANRLTTDGMDWLSKLRDKIVFFEKIFQIPLSNGEILEGHGECLEENLNQLKTMKVDEQKLKDLILRAMPVAKSPYYLAPTEMQELLNQLKELQEKGFIRPNSSPSGAPVLYVKKKDGSFRMCIDYRELNKLTIKKCYPFPRIDDLLISCKGHEGEVHLKLILELLEKEKLFRKFLKFEFWLQEVYFLRHVVSSEGIHVDPSKIKAVKNWKPLKTPTEIHSFLGLARYYRKFIANFLKIEKPLKILTQKDKKFEWGDEQENAFHTLKDRLCDAPILALPEGLDDFVVHCDALNQAIEHHKPSGLLQQPEIPEWKWEKITMGFITKLSRTSSGHDKYLADVNLHVPLEEIKIDKRLHFVEQPIEIIDRDVKKMKQRKIPIVKVRWNSRQGPEFTWEQENEMKRNFPFRNYKCPLIIILPNIVSFLDLMSVLEELSTFLFLVFDDVLRLLLVVSDSGEGKGALTIYLPLLLVATCDLVDIVCLGDGVSVCNNEHLVKVS</sequence>
<dbReference type="Pfam" id="PF17919">
    <property type="entry name" value="RT_RNaseH_2"/>
    <property type="match status" value="1"/>
</dbReference>
<dbReference type="EMBL" id="BKCJ010010650">
    <property type="protein sequence ID" value="GEU92535.1"/>
    <property type="molecule type" value="Genomic_DNA"/>
</dbReference>
<dbReference type="InterPro" id="IPR050951">
    <property type="entry name" value="Retrovirus_Pol_polyprotein"/>
</dbReference>
<dbReference type="PANTHER" id="PTHR37984:SF5">
    <property type="entry name" value="PROTEIN NYNRIN-LIKE"/>
    <property type="match status" value="1"/>
</dbReference>
<proteinExistence type="predicted"/>
<organism evidence="3">
    <name type="scientific">Tanacetum cinerariifolium</name>
    <name type="common">Dalmatian daisy</name>
    <name type="synonym">Chrysanthemum cinerariifolium</name>
    <dbReference type="NCBI Taxonomy" id="118510"/>
    <lineage>
        <taxon>Eukaryota</taxon>
        <taxon>Viridiplantae</taxon>
        <taxon>Streptophyta</taxon>
        <taxon>Embryophyta</taxon>
        <taxon>Tracheophyta</taxon>
        <taxon>Spermatophyta</taxon>
        <taxon>Magnoliopsida</taxon>
        <taxon>eudicotyledons</taxon>
        <taxon>Gunneridae</taxon>
        <taxon>Pentapetalae</taxon>
        <taxon>asterids</taxon>
        <taxon>campanulids</taxon>
        <taxon>Asterales</taxon>
        <taxon>Asteraceae</taxon>
        <taxon>Asteroideae</taxon>
        <taxon>Anthemideae</taxon>
        <taxon>Anthemidinae</taxon>
        <taxon>Tanacetum</taxon>
    </lineage>
</organism>
<dbReference type="InterPro" id="IPR041577">
    <property type="entry name" value="RT_RNaseH_2"/>
</dbReference>
<accession>A0A6L2P652</accession>
<dbReference type="InterPro" id="IPR043128">
    <property type="entry name" value="Rev_trsase/Diguanyl_cyclase"/>
</dbReference>
<dbReference type="Gene3D" id="3.30.70.270">
    <property type="match status" value="2"/>
</dbReference>
<evidence type="ECO:0000256" key="1">
    <source>
        <dbReference type="ARBA" id="ARBA00023268"/>
    </source>
</evidence>
<reference evidence="3" key="1">
    <citation type="journal article" date="2019" name="Sci. Rep.">
        <title>Draft genome of Tanacetum cinerariifolium, the natural source of mosquito coil.</title>
        <authorList>
            <person name="Yamashiro T."/>
            <person name="Shiraishi A."/>
            <person name="Satake H."/>
            <person name="Nakayama K."/>
        </authorList>
    </citation>
    <scope>NUCLEOTIDE SEQUENCE</scope>
</reference>
<evidence type="ECO:0000259" key="2">
    <source>
        <dbReference type="Pfam" id="PF17919"/>
    </source>
</evidence>
<name>A0A6L2P652_TANCI</name>
<evidence type="ECO:0000313" key="3">
    <source>
        <dbReference type="EMBL" id="GEU92535.1"/>
    </source>
</evidence>
<dbReference type="SUPFAM" id="SSF56672">
    <property type="entry name" value="DNA/RNA polymerases"/>
    <property type="match status" value="1"/>
</dbReference>
<keyword evidence="1" id="KW-0511">Multifunctional enzyme</keyword>
<protein>
    <recommendedName>
        <fullName evidence="2">Reverse transcriptase/retrotransposon-derived protein RNase H-like domain-containing protein</fullName>
    </recommendedName>
</protein>
<dbReference type="Gene3D" id="3.10.10.10">
    <property type="entry name" value="HIV Type 1 Reverse Transcriptase, subunit A, domain 1"/>
    <property type="match status" value="1"/>
</dbReference>
<dbReference type="PANTHER" id="PTHR37984">
    <property type="entry name" value="PROTEIN CBG26694"/>
    <property type="match status" value="1"/>
</dbReference>
<dbReference type="InterPro" id="IPR043502">
    <property type="entry name" value="DNA/RNA_pol_sf"/>
</dbReference>